<dbReference type="InterPro" id="IPR009057">
    <property type="entry name" value="Homeodomain-like_sf"/>
</dbReference>
<organism evidence="4 5">
    <name type="scientific">Nocardia arthritidis</name>
    <dbReference type="NCBI Taxonomy" id="228602"/>
    <lineage>
        <taxon>Bacteria</taxon>
        <taxon>Bacillati</taxon>
        <taxon>Actinomycetota</taxon>
        <taxon>Actinomycetes</taxon>
        <taxon>Mycobacteriales</taxon>
        <taxon>Nocardiaceae</taxon>
        <taxon>Nocardia</taxon>
    </lineage>
</organism>
<dbReference type="PANTHER" id="PTHR30055">
    <property type="entry name" value="HTH-TYPE TRANSCRIPTIONAL REGULATOR RUTR"/>
    <property type="match status" value="1"/>
</dbReference>
<dbReference type="Gene3D" id="1.10.357.10">
    <property type="entry name" value="Tetracycline Repressor, domain 2"/>
    <property type="match status" value="1"/>
</dbReference>
<dbReference type="InterPro" id="IPR001647">
    <property type="entry name" value="HTH_TetR"/>
</dbReference>
<evidence type="ECO:0000256" key="1">
    <source>
        <dbReference type="ARBA" id="ARBA00023125"/>
    </source>
</evidence>
<dbReference type="Proteomes" id="UP000503540">
    <property type="component" value="Chromosome"/>
</dbReference>
<keyword evidence="5" id="KW-1185">Reference proteome</keyword>
<accession>A0A6G9YA45</accession>
<dbReference type="PRINTS" id="PR00455">
    <property type="entry name" value="HTHTETR"/>
</dbReference>
<dbReference type="GO" id="GO:0000976">
    <property type="term" value="F:transcription cis-regulatory region binding"/>
    <property type="evidence" value="ECO:0007669"/>
    <property type="project" value="TreeGrafter"/>
</dbReference>
<keyword evidence="1 2" id="KW-0238">DNA-binding</keyword>
<name>A0A6G9YA45_9NOCA</name>
<dbReference type="PANTHER" id="PTHR30055:SF231">
    <property type="entry name" value="TRANSCRIPTIONAL REGULATORY PROTEIN (PROBABLY DEOR-FAMILY)-RELATED"/>
    <property type="match status" value="1"/>
</dbReference>
<dbReference type="GO" id="GO:0003700">
    <property type="term" value="F:DNA-binding transcription factor activity"/>
    <property type="evidence" value="ECO:0007669"/>
    <property type="project" value="TreeGrafter"/>
</dbReference>
<dbReference type="Pfam" id="PF00440">
    <property type="entry name" value="TetR_N"/>
    <property type="match status" value="1"/>
</dbReference>
<dbReference type="KEGG" id="nah:F5544_11020"/>
<dbReference type="InterPro" id="IPR050109">
    <property type="entry name" value="HTH-type_TetR-like_transc_reg"/>
</dbReference>
<dbReference type="Pfam" id="PF17940">
    <property type="entry name" value="TetR_C_31"/>
    <property type="match status" value="1"/>
</dbReference>
<evidence type="ECO:0000313" key="4">
    <source>
        <dbReference type="EMBL" id="QIS10099.1"/>
    </source>
</evidence>
<dbReference type="SUPFAM" id="SSF46689">
    <property type="entry name" value="Homeodomain-like"/>
    <property type="match status" value="1"/>
</dbReference>
<reference evidence="4 5" key="1">
    <citation type="journal article" date="2019" name="ACS Chem. Biol.">
        <title>Identification and Mobilization of a Cryptic Antibiotic Biosynthesis Gene Locus from a Human-Pathogenic Nocardia Isolate.</title>
        <authorList>
            <person name="Herisse M."/>
            <person name="Ishida K."/>
            <person name="Porter J.L."/>
            <person name="Howden B."/>
            <person name="Hertweck C."/>
            <person name="Stinear T.P."/>
            <person name="Pidot S.J."/>
        </authorList>
    </citation>
    <scope>NUCLEOTIDE SEQUENCE [LARGE SCALE GENOMIC DNA]</scope>
    <source>
        <strain evidence="4 5">AUSMDU00012717</strain>
    </source>
</reference>
<evidence type="ECO:0000256" key="2">
    <source>
        <dbReference type="PROSITE-ProRule" id="PRU00335"/>
    </source>
</evidence>
<evidence type="ECO:0000313" key="5">
    <source>
        <dbReference type="Proteomes" id="UP000503540"/>
    </source>
</evidence>
<evidence type="ECO:0000259" key="3">
    <source>
        <dbReference type="PROSITE" id="PS50977"/>
    </source>
</evidence>
<feature type="DNA-binding region" description="H-T-H motif" evidence="2">
    <location>
        <begin position="58"/>
        <end position="77"/>
    </location>
</feature>
<sequence>MDPLMYECTQESALRGRCARVVSEGGRLRRRRDPSQRRSEIIAAAEQIIATKGVGALTHRAVAQQAGLSPGSATYYFETIDDLLEAALTSIVDQFTAWLAEWADRYRDADRDQLVAGLTDSVMESFGEGRENSIVEYELTVAAMRNPALRPIADRCAQVGEATLAEVTDPHTAKALTAAMTGLILIGLAAPQPPTRAEIESVMNDLVPDTRSGTP</sequence>
<dbReference type="PROSITE" id="PS50977">
    <property type="entry name" value="HTH_TETR_2"/>
    <property type="match status" value="1"/>
</dbReference>
<feature type="domain" description="HTH tetR-type" evidence="3">
    <location>
        <begin position="35"/>
        <end position="95"/>
    </location>
</feature>
<protein>
    <submittedName>
        <fullName evidence="4">TetR family transcriptional regulator</fullName>
    </submittedName>
</protein>
<dbReference type="EMBL" id="CP046172">
    <property type="protein sequence ID" value="QIS10099.1"/>
    <property type="molecule type" value="Genomic_DNA"/>
</dbReference>
<dbReference type="AlphaFoldDB" id="A0A6G9YA45"/>
<proteinExistence type="predicted"/>
<dbReference type="InterPro" id="IPR041583">
    <property type="entry name" value="TetR_C_31"/>
</dbReference>
<gene>
    <name evidence="4" type="ORF">F5544_11020</name>
</gene>